<name>A0A382MVZ4_9ZZZZ</name>
<dbReference type="Gene3D" id="3.40.50.300">
    <property type="entry name" value="P-loop containing nucleotide triphosphate hydrolases"/>
    <property type="match status" value="1"/>
</dbReference>
<dbReference type="AlphaFoldDB" id="A0A382MVZ4"/>
<evidence type="ECO:0000313" key="1">
    <source>
        <dbReference type="EMBL" id="SVC53193.1"/>
    </source>
</evidence>
<dbReference type="EMBL" id="UINC01096366">
    <property type="protein sequence ID" value="SVC53193.1"/>
    <property type="molecule type" value="Genomic_DNA"/>
</dbReference>
<reference evidence="1" key="1">
    <citation type="submission" date="2018-05" db="EMBL/GenBank/DDBJ databases">
        <authorList>
            <person name="Lanie J.A."/>
            <person name="Ng W.-L."/>
            <person name="Kazmierczak K.M."/>
            <person name="Andrzejewski T.M."/>
            <person name="Davidsen T.M."/>
            <person name="Wayne K.J."/>
            <person name="Tettelin H."/>
            <person name="Glass J.I."/>
            <person name="Rusch D."/>
            <person name="Podicherti R."/>
            <person name="Tsui H.-C.T."/>
            <person name="Winkler M.E."/>
        </authorList>
    </citation>
    <scope>NUCLEOTIDE SEQUENCE</scope>
</reference>
<organism evidence="1">
    <name type="scientific">marine metagenome</name>
    <dbReference type="NCBI Taxonomy" id="408172"/>
    <lineage>
        <taxon>unclassified sequences</taxon>
        <taxon>metagenomes</taxon>
        <taxon>ecological metagenomes</taxon>
    </lineage>
</organism>
<gene>
    <name evidence="1" type="ORF">METZ01_LOCUS306047</name>
</gene>
<dbReference type="SUPFAM" id="SSF52540">
    <property type="entry name" value="P-loop containing nucleoside triphosphate hydrolases"/>
    <property type="match status" value="1"/>
</dbReference>
<sequence length="112" mass="12537">MIKAQLPRASTLRALDLDTGGVSLSRVGLHEDVIRLQSYEQLAQNPQAEVKDLLAFCNLPWEAQCLQIENNTLPVSTASKVQVKEPINTHSIGRWKRYELQTEALQKSLGII</sequence>
<accession>A0A382MVZ4</accession>
<protein>
    <submittedName>
        <fullName evidence="1">Uncharacterized protein</fullName>
    </submittedName>
</protein>
<proteinExistence type="predicted"/>
<dbReference type="InterPro" id="IPR027417">
    <property type="entry name" value="P-loop_NTPase"/>
</dbReference>